<dbReference type="Proteomes" id="UP000267516">
    <property type="component" value="Segment"/>
</dbReference>
<proteinExistence type="predicted"/>
<protein>
    <submittedName>
        <fullName evidence="1">ORF1238</fullName>
    </submittedName>
</protein>
<accession>A0A2D3I5X5</accession>
<organism evidence="1">
    <name type="scientific">White spot syndrome virus</name>
    <dbReference type="NCBI Taxonomy" id="342409"/>
    <lineage>
        <taxon>Viruses</taxon>
        <taxon>Viruses incertae sedis</taxon>
        <taxon>Naldaviricetes</taxon>
        <taxon>Nimaviridae</taxon>
        <taxon>Whispovirus</taxon>
    </lineage>
</organism>
<dbReference type="EMBL" id="MF768985">
    <property type="protein sequence ID" value="ATU83789.1"/>
    <property type="molecule type" value="Genomic_DNA"/>
</dbReference>
<reference evidence="1" key="1">
    <citation type="journal article" date="2018" name="Aquaculture">
        <title>Complete genome sequence of a white spot syndrome virus associated with a disease incursion in Australia.</title>
        <authorList>
            <person name="Oakey J."/>
            <person name="Smith C.S."/>
        </authorList>
    </citation>
    <scope>NUCLEOTIDE SEQUENCE [LARGE SCALE GENOMIC DNA]</scope>
    <source>
        <strain evidence="1">WSSV-AU</strain>
    </source>
</reference>
<sequence>MWLIKILQYYLFPLTFFPWLKWAHFYLADAFGEVVEWRKYYQCFYVFLSYFPHSYLHPHYLLHPLLPLPPPHHHLLLLDHNQNH</sequence>
<evidence type="ECO:0000313" key="1">
    <source>
        <dbReference type="EMBL" id="ATU83789.1"/>
    </source>
</evidence>
<name>A0A2D3I5X5_9VIRU</name>